<dbReference type="Gene3D" id="3.30.450.40">
    <property type="match status" value="1"/>
</dbReference>
<evidence type="ECO:0000256" key="8">
    <source>
        <dbReference type="ARBA" id="ARBA00023136"/>
    </source>
</evidence>
<evidence type="ECO:0000313" key="10">
    <source>
        <dbReference type="EMBL" id="GAP62592.1"/>
    </source>
</evidence>
<keyword evidence="6" id="KW-1133">Transmembrane helix</keyword>
<keyword evidence="4" id="KW-0812">Transmembrane</keyword>
<sequence>METCVVFLSTYPEDQLAGQEAALMANMPFYAVESGDEIGETVPALARGLLFYLWAHDDITALTELRTRFPGFDIVVLDPTPSIERARTVMRQGFFDYLSHPLTRDEALVALERWRQHFEMREEREQLSEILSLMELGRTITSTLNSQRLYEQTITIVQRTFFADTVSLMLLEEQPDGPHLIIVAQHGLPPAAVAAEVPLTNSIAGEVVRKGKPLILLGGLEGTPYEHLASDTIGRIGSAMSVPLKVRRRTLGVINVNRRPGRTPYTEREAQLLNVFAAQIAVAIQNARLYESVRQERDRILEAQETVRRELARDLHDGLTQLLSAITLSAENIRLLVKQSGIQSERLDVEIEYLRTTARQAVREARSLLFGLRPLILETRGLVAALDEFLQQIQMGDQDVTYHYIVAPDVPRRLNLPLPTVRELFAIVQEAVNNARKHAQAQNIRVHVSIHDEITLDILVEDDGVGFNMESIHQQSGERYHFGLMNMQERAELIDARLLIDSRPGEGTRVHVQLPLQEYQPVHSS</sequence>
<keyword evidence="5" id="KW-0418">Kinase</keyword>
<dbReference type="Proteomes" id="UP000037784">
    <property type="component" value="Unassembled WGS sequence"/>
</dbReference>
<dbReference type="PROSITE" id="PS50109">
    <property type="entry name" value="HIS_KIN"/>
    <property type="match status" value="1"/>
</dbReference>
<evidence type="ECO:0000256" key="7">
    <source>
        <dbReference type="ARBA" id="ARBA00023012"/>
    </source>
</evidence>
<dbReference type="EMBL" id="BBZA01000066">
    <property type="protein sequence ID" value="GAP62592.1"/>
    <property type="molecule type" value="Genomic_DNA"/>
</dbReference>
<dbReference type="CDD" id="cd16917">
    <property type="entry name" value="HATPase_UhpB-NarQ-NarX-like"/>
    <property type="match status" value="1"/>
</dbReference>
<dbReference type="InterPro" id="IPR029016">
    <property type="entry name" value="GAF-like_dom_sf"/>
</dbReference>
<reference evidence="11 13" key="2">
    <citation type="submission" date="2015-07" db="EMBL/GenBank/DDBJ databases">
        <title>Whole genome sequence of Ardenticatena maritima DSM 23922.</title>
        <authorList>
            <person name="Hemp J."/>
            <person name="Ward L.M."/>
            <person name="Pace L.A."/>
            <person name="Fischer W.W."/>
        </authorList>
    </citation>
    <scope>NUCLEOTIDE SEQUENCE [LARGE SCALE GENOMIC DNA]</scope>
    <source>
        <strain evidence="11 13">110S</strain>
    </source>
</reference>
<dbReference type="Pfam" id="PF07730">
    <property type="entry name" value="HisKA_3"/>
    <property type="match status" value="1"/>
</dbReference>
<keyword evidence="7" id="KW-0902">Two-component regulatory system</keyword>
<dbReference type="InterPro" id="IPR036890">
    <property type="entry name" value="HATPase_C_sf"/>
</dbReference>
<dbReference type="InterPro" id="IPR003018">
    <property type="entry name" value="GAF"/>
</dbReference>
<reference evidence="12" key="3">
    <citation type="submission" date="2015-08" db="EMBL/GenBank/DDBJ databases">
        <title>Draft Genome Sequence of a Heterotrophic Facultative Anaerobic Bacterium Ardenticatena maritima Strain 110S.</title>
        <authorList>
            <person name="Kawaichi S."/>
            <person name="Yoshida T."/>
            <person name="Sako Y."/>
            <person name="Nakamura R."/>
        </authorList>
    </citation>
    <scope>NUCLEOTIDE SEQUENCE [LARGE SCALE GENOMIC DNA]</scope>
    <source>
        <strain evidence="12">110S</strain>
    </source>
</reference>
<dbReference type="SUPFAM" id="SSF55781">
    <property type="entry name" value="GAF domain-like"/>
    <property type="match status" value="1"/>
</dbReference>
<dbReference type="GO" id="GO:0005886">
    <property type="term" value="C:plasma membrane"/>
    <property type="evidence" value="ECO:0007669"/>
    <property type="project" value="UniProtKB-SubCell"/>
</dbReference>
<evidence type="ECO:0000256" key="2">
    <source>
        <dbReference type="ARBA" id="ARBA00022475"/>
    </source>
</evidence>
<dbReference type="OrthoDB" id="9781904at2"/>
<feature type="domain" description="Histidine kinase" evidence="9">
    <location>
        <begin position="310"/>
        <end position="518"/>
    </location>
</feature>
<dbReference type="InParanoid" id="A0A0M8K7Y6"/>
<dbReference type="AlphaFoldDB" id="A0A0M8K7Y6"/>
<reference evidence="10 12" key="1">
    <citation type="journal article" date="2015" name="Genome Announc.">
        <title>Draft Genome Sequence of a Heterotrophic Facultative Anaerobic Thermophilic Bacterium, Ardenticatena maritima Strain 110ST.</title>
        <authorList>
            <person name="Kawaichi S."/>
            <person name="Yoshida T."/>
            <person name="Sako Y."/>
            <person name="Nakamura R."/>
        </authorList>
    </citation>
    <scope>NUCLEOTIDE SEQUENCE [LARGE SCALE GENOMIC DNA]</scope>
    <source>
        <strain evidence="10 12">110S</strain>
    </source>
</reference>
<dbReference type="Gene3D" id="3.40.50.2300">
    <property type="match status" value="1"/>
</dbReference>
<keyword evidence="8" id="KW-0472">Membrane</keyword>
<dbReference type="PATRIC" id="fig|872965.6.peg.1812"/>
<protein>
    <recommendedName>
        <fullName evidence="9">Histidine kinase domain-containing protein</fullName>
    </recommendedName>
</protein>
<comment type="subcellular location">
    <subcellularLocation>
        <location evidence="1">Cell membrane</location>
        <topology evidence="1">Multi-pass membrane protein</topology>
    </subcellularLocation>
</comment>
<dbReference type="STRING" id="872965.SE16_08880"/>
<dbReference type="Gene3D" id="3.30.565.10">
    <property type="entry name" value="Histidine kinase-like ATPase, C-terminal domain"/>
    <property type="match status" value="1"/>
</dbReference>
<name>A0A0M8K7Y6_9CHLR</name>
<dbReference type="Pfam" id="PF13185">
    <property type="entry name" value="GAF_2"/>
    <property type="match status" value="1"/>
</dbReference>
<dbReference type="PANTHER" id="PTHR24421:SF37">
    <property type="entry name" value="SENSOR HISTIDINE KINASE NARS"/>
    <property type="match status" value="1"/>
</dbReference>
<evidence type="ECO:0000256" key="1">
    <source>
        <dbReference type="ARBA" id="ARBA00004651"/>
    </source>
</evidence>
<evidence type="ECO:0000256" key="6">
    <source>
        <dbReference type="ARBA" id="ARBA00022989"/>
    </source>
</evidence>
<dbReference type="PANTHER" id="PTHR24421">
    <property type="entry name" value="NITRATE/NITRITE SENSOR PROTEIN NARX-RELATED"/>
    <property type="match status" value="1"/>
</dbReference>
<dbReference type="SMART" id="SM00065">
    <property type="entry name" value="GAF"/>
    <property type="match status" value="1"/>
</dbReference>
<evidence type="ECO:0000256" key="5">
    <source>
        <dbReference type="ARBA" id="ARBA00022777"/>
    </source>
</evidence>
<keyword evidence="12" id="KW-1185">Reference proteome</keyword>
<dbReference type="InterPro" id="IPR005467">
    <property type="entry name" value="His_kinase_dom"/>
</dbReference>
<evidence type="ECO:0000313" key="12">
    <source>
        <dbReference type="Proteomes" id="UP000037784"/>
    </source>
</evidence>
<dbReference type="InterPro" id="IPR011712">
    <property type="entry name" value="Sig_transdc_His_kin_sub3_dim/P"/>
</dbReference>
<gene>
    <name evidence="10" type="ORF">ARMA_1015</name>
    <name evidence="11" type="ORF">SE16_08880</name>
</gene>
<evidence type="ECO:0000313" key="13">
    <source>
        <dbReference type="Proteomes" id="UP000050502"/>
    </source>
</evidence>
<dbReference type="Gene3D" id="1.20.5.1930">
    <property type="match status" value="1"/>
</dbReference>
<evidence type="ECO:0000256" key="3">
    <source>
        <dbReference type="ARBA" id="ARBA00022679"/>
    </source>
</evidence>
<evidence type="ECO:0000259" key="9">
    <source>
        <dbReference type="PROSITE" id="PS50109"/>
    </source>
</evidence>
<evidence type="ECO:0000256" key="4">
    <source>
        <dbReference type="ARBA" id="ARBA00022692"/>
    </source>
</evidence>
<dbReference type="InterPro" id="IPR050482">
    <property type="entry name" value="Sensor_HK_TwoCompSys"/>
</dbReference>
<dbReference type="SMART" id="SM00387">
    <property type="entry name" value="HATPase_c"/>
    <property type="match status" value="1"/>
</dbReference>
<organism evidence="10 12">
    <name type="scientific">Ardenticatena maritima</name>
    <dbReference type="NCBI Taxonomy" id="872965"/>
    <lineage>
        <taxon>Bacteria</taxon>
        <taxon>Bacillati</taxon>
        <taxon>Chloroflexota</taxon>
        <taxon>Ardenticatenia</taxon>
        <taxon>Ardenticatenales</taxon>
        <taxon>Ardenticatenaceae</taxon>
        <taxon>Ardenticatena</taxon>
    </lineage>
</organism>
<evidence type="ECO:0000313" key="11">
    <source>
        <dbReference type="EMBL" id="KPL87704.1"/>
    </source>
</evidence>
<accession>A0A0M8K7Y6</accession>
<keyword evidence="3" id="KW-0808">Transferase</keyword>
<dbReference type="GO" id="GO:0000155">
    <property type="term" value="F:phosphorelay sensor kinase activity"/>
    <property type="evidence" value="ECO:0007669"/>
    <property type="project" value="InterPro"/>
</dbReference>
<comment type="caution">
    <text evidence="10">The sequence shown here is derived from an EMBL/GenBank/DDBJ whole genome shotgun (WGS) entry which is preliminary data.</text>
</comment>
<dbReference type="InterPro" id="IPR011006">
    <property type="entry name" value="CheY-like_superfamily"/>
</dbReference>
<dbReference type="EMBL" id="LGKN01000005">
    <property type="protein sequence ID" value="KPL87704.1"/>
    <property type="molecule type" value="Genomic_DNA"/>
</dbReference>
<dbReference type="SUPFAM" id="SSF52172">
    <property type="entry name" value="CheY-like"/>
    <property type="match status" value="1"/>
</dbReference>
<dbReference type="GO" id="GO:0046983">
    <property type="term" value="F:protein dimerization activity"/>
    <property type="evidence" value="ECO:0007669"/>
    <property type="project" value="InterPro"/>
</dbReference>
<dbReference type="Pfam" id="PF02518">
    <property type="entry name" value="HATPase_c"/>
    <property type="match status" value="1"/>
</dbReference>
<proteinExistence type="predicted"/>
<dbReference type="InterPro" id="IPR003594">
    <property type="entry name" value="HATPase_dom"/>
</dbReference>
<keyword evidence="2" id="KW-1003">Cell membrane</keyword>
<dbReference type="Proteomes" id="UP000050502">
    <property type="component" value="Unassembled WGS sequence"/>
</dbReference>
<dbReference type="SUPFAM" id="SSF55874">
    <property type="entry name" value="ATPase domain of HSP90 chaperone/DNA topoisomerase II/histidine kinase"/>
    <property type="match status" value="1"/>
</dbReference>
<dbReference type="RefSeq" id="WP_054492501.1">
    <property type="nucleotide sequence ID" value="NZ_BBZA01000066.1"/>
</dbReference>